<dbReference type="PANTHER" id="PTHR42798:SF7">
    <property type="entry name" value="ALPHA-D-RIBOSE 1-METHYLPHOSPHONATE 5-TRIPHOSPHATE SYNTHASE SUBUNIT PHNL"/>
    <property type="match status" value="1"/>
</dbReference>
<dbReference type="EMBL" id="JAEHFQ010000017">
    <property type="protein sequence ID" value="MBM0636005.1"/>
    <property type="molecule type" value="Genomic_DNA"/>
</dbReference>
<evidence type="ECO:0000313" key="7">
    <source>
        <dbReference type="Proteomes" id="UP000650605"/>
    </source>
</evidence>
<dbReference type="GO" id="GO:0016887">
    <property type="term" value="F:ATP hydrolysis activity"/>
    <property type="evidence" value="ECO:0007669"/>
    <property type="project" value="InterPro"/>
</dbReference>
<dbReference type="AlphaFoldDB" id="A0A8I1J0B3"/>
<proteinExistence type="inferred from homology"/>
<dbReference type="GO" id="GO:0005524">
    <property type="term" value="F:ATP binding"/>
    <property type="evidence" value="ECO:0007669"/>
    <property type="project" value="UniProtKB-KW"/>
</dbReference>
<protein>
    <submittedName>
        <fullName evidence="6">ABC transporter ATP-binding protein</fullName>
    </submittedName>
</protein>
<keyword evidence="4 6" id="KW-0067">ATP-binding</keyword>
<dbReference type="InterPro" id="IPR017871">
    <property type="entry name" value="ABC_transporter-like_CS"/>
</dbReference>
<dbReference type="SUPFAM" id="SSF52540">
    <property type="entry name" value="P-loop containing nucleoside triphosphate hydrolases"/>
    <property type="match status" value="1"/>
</dbReference>
<dbReference type="CDD" id="cd03255">
    <property type="entry name" value="ABC_MJ0796_LolCDE_FtsE"/>
    <property type="match status" value="1"/>
</dbReference>
<keyword evidence="2" id="KW-0813">Transport</keyword>
<gene>
    <name evidence="6" type="ORF">JDW19_23160</name>
</gene>
<dbReference type="PANTHER" id="PTHR42798">
    <property type="entry name" value="LIPOPROTEIN-RELEASING SYSTEM ATP-BINDING PROTEIN LOLD"/>
    <property type="match status" value="1"/>
</dbReference>
<dbReference type="Pfam" id="PF00005">
    <property type="entry name" value="ABC_tran"/>
    <property type="match status" value="1"/>
</dbReference>
<dbReference type="InterPro" id="IPR003439">
    <property type="entry name" value="ABC_transporter-like_ATP-bd"/>
</dbReference>
<feature type="domain" description="ABC transporter" evidence="5">
    <location>
        <begin position="4"/>
        <end position="242"/>
    </location>
</feature>
<evidence type="ECO:0000256" key="4">
    <source>
        <dbReference type="ARBA" id="ARBA00022840"/>
    </source>
</evidence>
<dbReference type="Gene3D" id="3.40.50.300">
    <property type="entry name" value="P-loop containing nucleotide triphosphate hydrolases"/>
    <property type="match status" value="1"/>
</dbReference>
<keyword evidence="3" id="KW-0547">Nucleotide-binding</keyword>
<dbReference type="SMART" id="SM00382">
    <property type="entry name" value="AAA"/>
    <property type="match status" value="1"/>
</dbReference>
<evidence type="ECO:0000259" key="5">
    <source>
        <dbReference type="PROSITE" id="PS50893"/>
    </source>
</evidence>
<dbReference type="RefSeq" id="WP_165150584.1">
    <property type="nucleotide sequence ID" value="NZ_JAEHFQ010000017.1"/>
</dbReference>
<accession>A0A8I1J0B3</accession>
<evidence type="ECO:0000256" key="3">
    <source>
        <dbReference type="ARBA" id="ARBA00022741"/>
    </source>
</evidence>
<evidence type="ECO:0000256" key="1">
    <source>
        <dbReference type="ARBA" id="ARBA00005417"/>
    </source>
</evidence>
<evidence type="ECO:0000313" key="6">
    <source>
        <dbReference type="EMBL" id="MBM0636005.1"/>
    </source>
</evidence>
<dbReference type="InterPro" id="IPR017911">
    <property type="entry name" value="MacB-like_ATP-bd"/>
</dbReference>
<name>A0A8I1J0B3_PAEPO</name>
<dbReference type="InterPro" id="IPR003593">
    <property type="entry name" value="AAA+_ATPase"/>
</dbReference>
<comment type="similarity">
    <text evidence="1">Belongs to the ABC transporter superfamily.</text>
</comment>
<dbReference type="PROSITE" id="PS50893">
    <property type="entry name" value="ABC_TRANSPORTER_2"/>
    <property type="match status" value="1"/>
</dbReference>
<dbReference type="InterPro" id="IPR027417">
    <property type="entry name" value="P-loop_NTPase"/>
</dbReference>
<sequence>MEIVRMDQVTKIYYGKVPYRALNNIHLTIKQGEFVGIMGPSGSGKTTLLNMISTIDMPTSGEVSIKGENPHLLKKDKLALFRRKELGLVFQDYNLLETLTLGENILFPLMLNKKGLKEMEHKLEEVAKKLDITDVLDKRPYEVSGGQKQRAAIGRAMIHSPSLLLADEPTGNLDSKSSHVVMEMLSLVHRVDYSTIVLVTHGALEASYCDRVIFIKDGELYNEIRRSHSQQIFFQEIIDMLSFLGGSRHAHELSSVSME</sequence>
<dbReference type="FunFam" id="3.40.50.300:FF:000032">
    <property type="entry name" value="Export ABC transporter ATP-binding protein"/>
    <property type="match status" value="1"/>
</dbReference>
<comment type="caution">
    <text evidence="6">The sequence shown here is derived from an EMBL/GenBank/DDBJ whole genome shotgun (WGS) entry which is preliminary data.</text>
</comment>
<evidence type="ECO:0000256" key="2">
    <source>
        <dbReference type="ARBA" id="ARBA00022448"/>
    </source>
</evidence>
<reference evidence="6" key="1">
    <citation type="submission" date="2020-12" db="EMBL/GenBank/DDBJ databases">
        <title>Paenibacillus polymyxa LMG 27872: a double-edged sword.</title>
        <authorList>
            <person name="Langendries S."/>
            <person name="Garcia Mendez S."/>
            <person name="Beirinckx S."/>
            <person name="Viaene T."/>
            <person name="Baeyen S."/>
            <person name="Goeminne G."/>
            <person name="Willems A."/>
            <person name="Debode J."/>
            <person name="Goormachtig S."/>
        </authorList>
    </citation>
    <scope>NUCLEOTIDE SEQUENCE</scope>
    <source>
        <strain evidence="6">LMG 27872</strain>
    </source>
</reference>
<dbReference type="GO" id="GO:0022857">
    <property type="term" value="F:transmembrane transporter activity"/>
    <property type="evidence" value="ECO:0007669"/>
    <property type="project" value="UniProtKB-ARBA"/>
</dbReference>
<organism evidence="6 7">
    <name type="scientific">Paenibacillus polymyxa</name>
    <name type="common">Bacillus polymyxa</name>
    <dbReference type="NCBI Taxonomy" id="1406"/>
    <lineage>
        <taxon>Bacteria</taxon>
        <taxon>Bacillati</taxon>
        <taxon>Bacillota</taxon>
        <taxon>Bacilli</taxon>
        <taxon>Bacillales</taxon>
        <taxon>Paenibacillaceae</taxon>
        <taxon>Paenibacillus</taxon>
    </lineage>
</organism>
<dbReference type="PROSITE" id="PS00211">
    <property type="entry name" value="ABC_TRANSPORTER_1"/>
    <property type="match status" value="1"/>
</dbReference>
<dbReference type="Proteomes" id="UP000650605">
    <property type="component" value="Unassembled WGS sequence"/>
</dbReference>
<dbReference type="GO" id="GO:0098796">
    <property type="term" value="C:membrane protein complex"/>
    <property type="evidence" value="ECO:0007669"/>
    <property type="project" value="UniProtKB-ARBA"/>
</dbReference>